<feature type="region of interest" description="Disordered" evidence="1">
    <location>
        <begin position="1"/>
        <end position="34"/>
    </location>
</feature>
<evidence type="ECO:0000313" key="3">
    <source>
        <dbReference type="Proteomes" id="UP000693946"/>
    </source>
</evidence>
<organism evidence="2 3">
    <name type="scientific">Solea senegalensis</name>
    <name type="common">Senegalese sole</name>
    <dbReference type="NCBI Taxonomy" id="28829"/>
    <lineage>
        <taxon>Eukaryota</taxon>
        <taxon>Metazoa</taxon>
        <taxon>Chordata</taxon>
        <taxon>Craniata</taxon>
        <taxon>Vertebrata</taxon>
        <taxon>Euteleostomi</taxon>
        <taxon>Actinopterygii</taxon>
        <taxon>Neopterygii</taxon>
        <taxon>Teleostei</taxon>
        <taxon>Neoteleostei</taxon>
        <taxon>Acanthomorphata</taxon>
        <taxon>Carangaria</taxon>
        <taxon>Pleuronectiformes</taxon>
        <taxon>Pleuronectoidei</taxon>
        <taxon>Soleidae</taxon>
        <taxon>Solea</taxon>
    </lineage>
</organism>
<gene>
    <name evidence="2" type="ORF">JOB18_000659</name>
</gene>
<dbReference type="EMBL" id="JAGKHQ010000001">
    <property type="protein sequence ID" value="KAG7523593.1"/>
    <property type="molecule type" value="Genomic_DNA"/>
</dbReference>
<evidence type="ECO:0000256" key="1">
    <source>
        <dbReference type="SAM" id="MobiDB-lite"/>
    </source>
</evidence>
<dbReference type="Proteomes" id="UP000693946">
    <property type="component" value="Linkage Group LG1"/>
</dbReference>
<reference evidence="2 3" key="1">
    <citation type="journal article" date="2021" name="Sci. Rep.">
        <title>Chromosome anchoring in Senegalese sole (Solea senegalensis) reveals sex-associated markers and genome rearrangements in flatfish.</title>
        <authorList>
            <person name="Guerrero-Cozar I."/>
            <person name="Gomez-Garrido J."/>
            <person name="Berbel C."/>
            <person name="Martinez-Blanch J.F."/>
            <person name="Alioto T."/>
            <person name="Claros M.G."/>
            <person name="Gagnaire P.A."/>
            <person name="Manchado M."/>
        </authorList>
    </citation>
    <scope>NUCLEOTIDE SEQUENCE [LARGE SCALE GENOMIC DNA]</scope>
    <source>
        <strain evidence="2">Sse05_10M</strain>
    </source>
</reference>
<sequence>MPTIAGVPKHSGAAKTGAVQGHLKQGQKNMGKIGTGTESNIQVINTKLVSVFATRFPPNVDADTLSIYLTEKLCNKSVTCRKVDLSRNRFSLFHITAECNEVADMFDPQLCPAGTYVRRHYEARRPRANGGEDRGPVGVSNLQRSVNTPAALHGSQSLALGLVNDSSQ</sequence>
<protein>
    <submittedName>
        <fullName evidence="2">Uncharacterized protein</fullName>
    </submittedName>
</protein>
<keyword evidence="3" id="KW-1185">Reference proteome</keyword>
<dbReference type="AlphaFoldDB" id="A0AAV6T367"/>
<name>A0AAV6T367_SOLSE</name>
<accession>A0AAV6T367</accession>
<evidence type="ECO:0000313" key="2">
    <source>
        <dbReference type="EMBL" id="KAG7523593.1"/>
    </source>
</evidence>
<proteinExistence type="predicted"/>
<comment type="caution">
    <text evidence="2">The sequence shown here is derived from an EMBL/GenBank/DDBJ whole genome shotgun (WGS) entry which is preliminary data.</text>
</comment>